<dbReference type="HAMAP" id="MF_00165">
    <property type="entry name" value="Thymidylate_kinase"/>
    <property type="match status" value="1"/>
</dbReference>
<evidence type="ECO:0000256" key="2">
    <source>
        <dbReference type="ARBA" id="ARBA00012980"/>
    </source>
</evidence>
<protein>
    <recommendedName>
        <fullName evidence="3 12">Thymidylate kinase</fullName>
        <ecNumber evidence="2 12">2.7.4.9</ecNumber>
    </recommendedName>
    <alternativeName>
        <fullName evidence="9 12">dTMP kinase</fullName>
    </alternativeName>
</protein>
<keyword evidence="4 12" id="KW-0808">Transferase</keyword>
<evidence type="ECO:0000259" key="13">
    <source>
        <dbReference type="Pfam" id="PF02223"/>
    </source>
</evidence>
<dbReference type="SUPFAM" id="SSF52540">
    <property type="entry name" value="P-loop containing nucleoside triphosphate hydrolases"/>
    <property type="match status" value="1"/>
</dbReference>
<evidence type="ECO:0000256" key="12">
    <source>
        <dbReference type="HAMAP-Rule" id="MF_00165"/>
    </source>
</evidence>
<dbReference type="GO" id="GO:0004798">
    <property type="term" value="F:dTMP kinase activity"/>
    <property type="evidence" value="ECO:0007669"/>
    <property type="project" value="UniProtKB-UniRule"/>
</dbReference>
<dbReference type="InterPro" id="IPR018094">
    <property type="entry name" value="Thymidylate_kinase"/>
</dbReference>
<evidence type="ECO:0000256" key="5">
    <source>
        <dbReference type="ARBA" id="ARBA00022727"/>
    </source>
</evidence>
<comment type="function">
    <text evidence="11 12">Phosphorylation of dTMP to form dTDP in both de novo and salvage pathways of dTTP synthesis.</text>
</comment>
<dbReference type="GO" id="GO:0006227">
    <property type="term" value="P:dUDP biosynthetic process"/>
    <property type="evidence" value="ECO:0007669"/>
    <property type="project" value="TreeGrafter"/>
</dbReference>
<dbReference type="CDD" id="cd01672">
    <property type="entry name" value="TMPK"/>
    <property type="match status" value="1"/>
</dbReference>
<dbReference type="OrthoDB" id="9774907at2"/>
<dbReference type="PROSITE" id="PS01331">
    <property type="entry name" value="THYMIDYLATE_KINASE"/>
    <property type="match status" value="1"/>
</dbReference>
<evidence type="ECO:0000256" key="1">
    <source>
        <dbReference type="ARBA" id="ARBA00009776"/>
    </source>
</evidence>
<reference evidence="14 15" key="1">
    <citation type="submission" date="2018-05" db="EMBL/GenBank/DDBJ databases">
        <title>Genomic Encyclopedia of Type Strains, Phase IV (KMG-IV): sequencing the most valuable type-strain genomes for metagenomic binning, comparative biology and taxonomic classification.</title>
        <authorList>
            <person name="Goeker M."/>
        </authorList>
    </citation>
    <scope>NUCLEOTIDE SEQUENCE [LARGE SCALE GENOMIC DNA]</scope>
    <source>
        <strain evidence="14 15">DSM 3183</strain>
    </source>
</reference>
<dbReference type="GO" id="GO:0005829">
    <property type="term" value="C:cytosol"/>
    <property type="evidence" value="ECO:0007669"/>
    <property type="project" value="TreeGrafter"/>
</dbReference>
<dbReference type="InterPro" id="IPR027417">
    <property type="entry name" value="P-loop_NTPase"/>
</dbReference>
<keyword evidence="15" id="KW-1185">Reference proteome</keyword>
<evidence type="ECO:0000313" key="15">
    <source>
        <dbReference type="Proteomes" id="UP000248014"/>
    </source>
</evidence>
<dbReference type="PANTHER" id="PTHR10344:SF4">
    <property type="entry name" value="UMP-CMP KINASE 2, MITOCHONDRIAL"/>
    <property type="match status" value="1"/>
</dbReference>
<evidence type="ECO:0000256" key="3">
    <source>
        <dbReference type="ARBA" id="ARBA00017144"/>
    </source>
</evidence>
<dbReference type="AlphaFoldDB" id="A0A2V3V0R2"/>
<dbReference type="EMBL" id="QJJM01000007">
    <property type="protein sequence ID" value="PXW75277.1"/>
    <property type="molecule type" value="Genomic_DNA"/>
</dbReference>
<name>A0A2V3V0R2_9SPHN</name>
<dbReference type="Gene3D" id="3.40.50.300">
    <property type="entry name" value="P-loop containing nucleotide triphosphate hydrolases"/>
    <property type="match status" value="1"/>
</dbReference>
<comment type="caution">
    <text evidence="14">The sequence shown here is derived from an EMBL/GenBank/DDBJ whole genome shotgun (WGS) entry which is preliminary data.</text>
</comment>
<gene>
    <name evidence="12" type="primary">tmk</name>
    <name evidence="14" type="ORF">C7451_107248</name>
</gene>
<sequence>MRGRFISIEGGEAVGKSTQIRLLADWVRAQGREVTLTREPGGTESAEAIRKLLLEGGADRWNARSEALLFAAARADHVARLIRPAVDAGAWVISDRFLDSSRAYQGVAGGLGDEAILALHRFGSEGFLPCCTILLELPSEEAARRAMARDGANSDRIGGRDADYHARVVAAFHVFAEAEPDRFRIIDASGTSDQVHDRIVAALQPLMA</sequence>
<dbReference type="GO" id="GO:0006233">
    <property type="term" value="P:dTDP biosynthetic process"/>
    <property type="evidence" value="ECO:0007669"/>
    <property type="project" value="InterPro"/>
</dbReference>
<dbReference type="EC" id="2.7.4.9" evidence="2 12"/>
<keyword evidence="8 12" id="KW-0067">ATP-binding</keyword>
<proteinExistence type="inferred from homology"/>
<comment type="similarity">
    <text evidence="1 12">Belongs to the thymidylate kinase family.</text>
</comment>
<keyword evidence="5 12" id="KW-0545">Nucleotide biosynthesis</keyword>
<organism evidence="14 15">
    <name type="scientific">Blastomonas natatoria</name>
    <dbReference type="NCBI Taxonomy" id="34015"/>
    <lineage>
        <taxon>Bacteria</taxon>
        <taxon>Pseudomonadati</taxon>
        <taxon>Pseudomonadota</taxon>
        <taxon>Alphaproteobacteria</taxon>
        <taxon>Sphingomonadales</taxon>
        <taxon>Sphingomonadaceae</taxon>
        <taxon>Blastomonas</taxon>
    </lineage>
</organism>
<dbReference type="RefSeq" id="WP_110299001.1">
    <property type="nucleotide sequence ID" value="NZ_QJJM01000007.1"/>
</dbReference>
<evidence type="ECO:0000256" key="9">
    <source>
        <dbReference type="ARBA" id="ARBA00029962"/>
    </source>
</evidence>
<dbReference type="Pfam" id="PF02223">
    <property type="entry name" value="Thymidylate_kin"/>
    <property type="match status" value="1"/>
</dbReference>
<dbReference type="Proteomes" id="UP000248014">
    <property type="component" value="Unassembled WGS sequence"/>
</dbReference>
<dbReference type="InterPro" id="IPR039430">
    <property type="entry name" value="Thymidylate_kin-like_dom"/>
</dbReference>
<dbReference type="NCBIfam" id="TIGR00041">
    <property type="entry name" value="DTMP_kinase"/>
    <property type="match status" value="1"/>
</dbReference>
<evidence type="ECO:0000256" key="10">
    <source>
        <dbReference type="ARBA" id="ARBA00048743"/>
    </source>
</evidence>
<comment type="catalytic activity">
    <reaction evidence="10 12">
        <text>dTMP + ATP = dTDP + ADP</text>
        <dbReference type="Rhea" id="RHEA:13517"/>
        <dbReference type="ChEBI" id="CHEBI:30616"/>
        <dbReference type="ChEBI" id="CHEBI:58369"/>
        <dbReference type="ChEBI" id="CHEBI:63528"/>
        <dbReference type="ChEBI" id="CHEBI:456216"/>
        <dbReference type="EC" id="2.7.4.9"/>
    </reaction>
</comment>
<feature type="domain" description="Thymidylate kinase-like" evidence="13">
    <location>
        <begin position="8"/>
        <end position="199"/>
    </location>
</feature>
<accession>A0A2V3V0R2</accession>
<evidence type="ECO:0000256" key="11">
    <source>
        <dbReference type="ARBA" id="ARBA00057735"/>
    </source>
</evidence>
<dbReference type="FunFam" id="3.40.50.300:FF:000225">
    <property type="entry name" value="Thymidylate kinase"/>
    <property type="match status" value="1"/>
</dbReference>
<evidence type="ECO:0000256" key="6">
    <source>
        <dbReference type="ARBA" id="ARBA00022741"/>
    </source>
</evidence>
<feature type="binding site" evidence="12">
    <location>
        <begin position="10"/>
        <end position="17"/>
    </location>
    <ligand>
        <name>ATP</name>
        <dbReference type="ChEBI" id="CHEBI:30616"/>
    </ligand>
</feature>
<evidence type="ECO:0000256" key="4">
    <source>
        <dbReference type="ARBA" id="ARBA00022679"/>
    </source>
</evidence>
<dbReference type="InterPro" id="IPR018095">
    <property type="entry name" value="Thymidylate_kin_CS"/>
</dbReference>
<keyword evidence="6 12" id="KW-0547">Nucleotide-binding</keyword>
<evidence type="ECO:0000256" key="7">
    <source>
        <dbReference type="ARBA" id="ARBA00022777"/>
    </source>
</evidence>
<dbReference type="GO" id="GO:0006235">
    <property type="term" value="P:dTTP biosynthetic process"/>
    <property type="evidence" value="ECO:0007669"/>
    <property type="project" value="UniProtKB-UniRule"/>
</dbReference>
<dbReference type="PANTHER" id="PTHR10344">
    <property type="entry name" value="THYMIDYLATE KINASE"/>
    <property type="match status" value="1"/>
</dbReference>
<evidence type="ECO:0000256" key="8">
    <source>
        <dbReference type="ARBA" id="ARBA00022840"/>
    </source>
</evidence>
<evidence type="ECO:0000313" key="14">
    <source>
        <dbReference type="EMBL" id="PXW75277.1"/>
    </source>
</evidence>
<keyword evidence="7 12" id="KW-0418">Kinase</keyword>
<dbReference type="GO" id="GO:0005524">
    <property type="term" value="F:ATP binding"/>
    <property type="evidence" value="ECO:0007669"/>
    <property type="project" value="UniProtKB-UniRule"/>
</dbReference>